<evidence type="ECO:0000256" key="2">
    <source>
        <dbReference type="SAM" id="SignalP"/>
    </source>
</evidence>
<accession>S0AYC9</accession>
<protein>
    <recommendedName>
        <fullName evidence="4">Axoneme-associated protein mst101</fullName>
    </recommendedName>
</protein>
<keyword evidence="2" id="KW-0732">Signal</keyword>
<keyword evidence="1" id="KW-0175">Coiled coil</keyword>
<evidence type="ECO:0008006" key="4">
    <source>
        <dbReference type="Google" id="ProtNLM"/>
    </source>
</evidence>
<proteinExistence type="evidence at transcript level"/>
<dbReference type="VEuPathDB" id="AmoebaDB:EIN_056490"/>
<dbReference type="AlphaFoldDB" id="S0AYC9"/>
<dbReference type="EMBL" id="AK421775">
    <property type="protein sequence ID" value="BAN40298.1"/>
    <property type="molecule type" value="mRNA"/>
</dbReference>
<feature type="signal peptide" evidence="2">
    <location>
        <begin position="1"/>
        <end position="16"/>
    </location>
</feature>
<evidence type="ECO:0000313" key="3">
    <source>
        <dbReference type="EMBL" id="BAN40298.1"/>
    </source>
</evidence>
<organism evidence="3">
    <name type="scientific">Entamoeba invadens</name>
    <dbReference type="NCBI Taxonomy" id="33085"/>
    <lineage>
        <taxon>Eukaryota</taxon>
        <taxon>Amoebozoa</taxon>
        <taxon>Evosea</taxon>
        <taxon>Archamoebae</taxon>
        <taxon>Mastigamoebida</taxon>
        <taxon>Entamoebidae</taxon>
        <taxon>Entamoeba</taxon>
    </lineage>
</organism>
<sequence length="226" mass="25804">MRAIVIGLLLLVLVHADEGATSSTVKSDPLYKEYKEAIKQVDVEARKEDSPKKEKMTEKKRAQMVKNAKRLARKLKKIQAKVAAVKLQKKMEKLYRQSMKQIKKNSNVKQIARELNKQLSAVAGKNKKAQKQLKKLIKRFDVVSKIKVAKIVKHLQNKLVKQEQKKSSLKIGPSEKKLAKKAIKYVKLANERMGKCEKYIELACKVSPKHCAFFKKSFIVAKPIVV</sequence>
<feature type="chain" id="PRO_5004484030" description="Axoneme-associated protein mst101" evidence="2">
    <location>
        <begin position="17"/>
        <end position="226"/>
    </location>
</feature>
<feature type="coiled-coil region" evidence="1">
    <location>
        <begin position="61"/>
        <end position="88"/>
    </location>
</feature>
<evidence type="ECO:0000256" key="1">
    <source>
        <dbReference type="SAM" id="Coils"/>
    </source>
</evidence>
<feature type="coiled-coil region" evidence="1">
    <location>
        <begin position="112"/>
        <end position="139"/>
    </location>
</feature>
<name>S0AYC9_ENTIV</name>
<reference evidence="3" key="1">
    <citation type="submission" date="2012-06" db="EMBL/GenBank/DDBJ databases">
        <title>Short 5' UTR of Entamoeba genes.</title>
        <authorList>
            <person name="Hiranuka K."/>
            <person name="Kumagai M."/>
            <person name="Wakaguri H."/>
            <person name="Suzuki Y."/>
            <person name="Sugano S."/>
            <person name="Watanabe J."/>
            <person name="Makioka A."/>
        </authorList>
    </citation>
    <scope>NUCLEOTIDE SEQUENCE</scope>
    <source>
        <strain evidence="3">IP1</strain>
    </source>
</reference>